<keyword evidence="8" id="KW-1185">Reference proteome</keyword>
<proteinExistence type="inferred from homology"/>
<keyword evidence="5" id="KW-0238">DNA-binding</keyword>
<dbReference type="GeneID" id="93983076"/>
<evidence type="ECO:0000313" key="8">
    <source>
        <dbReference type="Proteomes" id="UP000063953"/>
    </source>
</evidence>
<evidence type="ECO:0000256" key="2">
    <source>
        <dbReference type="ARBA" id="ARBA00010529"/>
    </source>
</evidence>
<dbReference type="RefSeq" id="WP_053099449.1">
    <property type="nucleotide sequence ID" value="NZ_CP012358.1"/>
</dbReference>
<dbReference type="STRING" id="1697053.AKN87_02185"/>
<name>A0A0K1XBL4_9GAMM</name>
<evidence type="ECO:0000256" key="1">
    <source>
        <dbReference type="ARBA" id="ARBA00003819"/>
    </source>
</evidence>
<evidence type="ECO:0000256" key="3">
    <source>
        <dbReference type="ARBA" id="ARBA00011870"/>
    </source>
</evidence>
<evidence type="ECO:0000256" key="5">
    <source>
        <dbReference type="ARBA" id="ARBA00023125"/>
    </source>
</evidence>
<evidence type="ECO:0000256" key="4">
    <source>
        <dbReference type="ARBA" id="ARBA00023067"/>
    </source>
</evidence>
<dbReference type="PANTHER" id="PTHR33175">
    <property type="entry name" value="DNA-BINDING PROTEIN HU"/>
    <property type="match status" value="1"/>
</dbReference>
<comment type="subunit">
    <text evidence="3">Heterodimer of an alpha and a beta chain.</text>
</comment>
<dbReference type="GO" id="GO:0003677">
    <property type="term" value="F:DNA binding"/>
    <property type="evidence" value="ECO:0007669"/>
    <property type="project" value="UniProtKB-KW"/>
</dbReference>
<dbReference type="InterPro" id="IPR010992">
    <property type="entry name" value="IHF-like_DNA-bd_dom_sf"/>
</dbReference>
<dbReference type="InterPro" id="IPR000119">
    <property type="entry name" value="Hist_DNA-bd"/>
</dbReference>
<dbReference type="PATRIC" id="fig|1697052.3.peg.417"/>
<dbReference type="Pfam" id="PF00216">
    <property type="entry name" value="Bac_DNA_binding"/>
    <property type="match status" value="1"/>
</dbReference>
<reference evidence="7 8" key="1">
    <citation type="journal article" date="2015" name="Genome Announc.">
        <title>Genome Sequences of Oblitimonas alkaliphila gen. nov. sp. nov. (Proposed), a Novel Bacterium of the Pseudomonadaceae Family.</title>
        <authorList>
            <person name="Lauer A.C."/>
            <person name="Nicholson A.C."/>
            <person name="Humrighouse B.W."/>
            <person name="Emery B."/>
            <person name="Drobish A."/>
            <person name="Juieng P."/>
            <person name="Loparev V."/>
            <person name="McQuiston J.R."/>
        </authorList>
    </citation>
    <scope>NUCLEOTIDE SEQUENCE [LARGE SCALE GENOMIC DNA]</scope>
    <source>
        <strain evidence="7 8">E5571</strain>
    </source>
</reference>
<dbReference type="GO" id="GO:0030527">
    <property type="term" value="F:structural constituent of chromatin"/>
    <property type="evidence" value="ECO:0007669"/>
    <property type="project" value="InterPro"/>
</dbReference>
<dbReference type="SMART" id="SM00411">
    <property type="entry name" value="BHL"/>
    <property type="match status" value="1"/>
</dbReference>
<dbReference type="OrthoDB" id="9799835at2"/>
<protein>
    <submittedName>
        <fullName evidence="7">Dipicolinate synthase</fullName>
    </submittedName>
</protein>
<gene>
    <name evidence="7" type="ORF">AKN88_00280</name>
</gene>
<dbReference type="PANTHER" id="PTHR33175:SF12">
    <property type="entry name" value="DNA-BINDING PROTEIN HU-ALPHA"/>
    <property type="match status" value="1"/>
</dbReference>
<sequence>MALTKDQLISEIAESTEVTKTTARAMLDQLAQIVQDALENDGEITLPGVGKLKAAERSARTGRNPQTGKTIEIPAKKVVKLVAAKALVDSLNK</sequence>
<keyword evidence="4" id="KW-0226">DNA condensation</keyword>
<dbReference type="Gene3D" id="4.10.520.10">
    <property type="entry name" value="IHF-like DNA-binding proteins"/>
    <property type="match status" value="1"/>
</dbReference>
<organism evidence="7 8">
    <name type="scientific">Thiopseudomonas alkaliphila</name>
    <dbReference type="NCBI Taxonomy" id="1697053"/>
    <lineage>
        <taxon>Bacteria</taxon>
        <taxon>Pseudomonadati</taxon>
        <taxon>Pseudomonadota</taxon>
        <taxon>Gammaproteobacteria</taxon>
        <taxon>Pseudomonadales</taxon>
        <taxon>Pseudomonadaceae</taxon>
        <taxon>Thiopseudomonas</taxon>
    </lineage>
</organism>
<dbReference type="EMBL" id="CP012365">
    <property type="protein sequence ID" value="AKX58552.1"/>
    <property type="molecule type" value="Genomic_DNA"/>
</dbReference>
<evidence type="ECO:0000256" key="6">
    <source>
        <dbReference type="RuleBase" id="RU003939"/>
    </source>
</evidence>
<accession>A0A0K1XBL4</accession>
<dbReference type="SUPFAM" id="SSF47729">
    <property type="entry name" value="IHF-like DNA-binding proteins"/>
    <property type="match status" value="1"/>
</dbReference>
<evidence type="ECO:0000313" key="7">
    <source>
        <dbReference type="EMBL" id="AKX58552.1"/>
    </source>
</evidence>
<dbReference type="CDD" id="cd13831">
    <property type="entry name" value="HU"/>
    <property type="match status" value="1"/>
</dbReference>
<comment type="function">
    <text evidence="1">Histone-like DNA-binding protein which is capable of wrapping DNA to stabilize it, and thus to prevent its denaturation under extreme environmental conditions.</text>
</comment>
<dbReference type="AlphaFoldDB" id="A0A0K1XBL4"/>
<dbReference type="PRINTS" id="PR01727">
    <property type="entry name" value="DNABINDINGHU"/>
</dbReference>
<dbReference type="GO" id="GO:0030261">
    <property type="term" value="P:chromosome condensation"/>
    <property type="evidence" value="ECO:0007669"/>
    <property type="project" value="UniProtKB-KW"/>
</dbReference>
<dbReference type="GO" id="GO:0005829">
    <property type="term" value="C:cytosol"/>
    <property type="evidence" value="ECO:0007669"/>
    <property type="project" value="TreeGrafter"/>
</dbReference>
<comment type="similarity">
    <text evidence="2 6">Belongs to the bacterial histone-like protein family.</text>
</comment>
<dbReference type="Proteomes" id="UP000063953">
    <property type="component" value="Chromosome"/>
</dbReference>
<dbReference type="KEGG" id="pbb:AKN87_02185"/>